<sequence>MKHSRSRLLALKVCASLCIAAAAAPSGIAAPLYFDTVNANGTLNAGSSNWSAATVTWNTASDGSAAPLVGWTTGSDAIFQTGGTNTLTLTENLSAATIQQTGAGTQTTIGVAAAGPVLTLTGNANAVSNNSGSALTFGTNLDILLAPIDNLVAQTWNAAANSSILVNARLTGVAGSAATGGLNKTGAGLLALSGANTYSGFTRLSEGILRADSATAFGTSGIIFSGGTLQYGTGINTDFSTQFSQASNTAAYNIDTNGNNVSFATSLAGNQGFIKKGLGTLSMSASNTFTGTVIVEAGMLKANTGFNPNPFGAANNLIDVRDGATLDLNWRRDTVNTALQTYTSRYNLTVTGKGIVDTTGLVFGGYLGAVTSSGTYSATDNPFTNITMTGATTFSTTPGAARWGILNINANNHDITFVNAAGISWRATSNTQAVNVRNINIEQGHVYADGNFFGDVAGGVININANTPLTTGGPVVRGALQNYVSTKNIAKNIRLNGGFIQFEGLNADLTPQTWSFSGNIELATNPLARNNINATNYLRDIKITGQITGTNGFDYTGIANSTDPRYTVLTIGNNSNNFTGIIRHQRGIIRMSDGSVSSNGTLGNTSNEFNFATAANIAILDLFGTSQNIGALNGASATNHFVQNNRTNTTSTLTVGNGNTTGDFAGILRDYGTLLAGNASTGNAAYTGDGATGAALGFRKVGTGTQTLRGASTHTGDTIVDDGTLLVRNTPGAGTAATGLGNFTANGTSIVGGTGSITGADSKDITLGTGTFLMVGNTRKTTTGGAIASELLLGSATTVDIALNGTVQVDIFANTAGIVSTEADRLKLVSNGATTVGGILEVFDTTGTSTTWTLGNSWQIIDWTGVTNRTGTFASLVLPTLNTALYAWDTSALYTTGTITVANVPEPSRALLFVLGFTLLALRRRNR</sequence>
<protein>
    <submittedName>
        <fullName evidence="3">PEP-CTERM sorting domain-containing protein</fullName>
    </submittedName>
</protein>
<dbReference type="NCBIfam" id="TIGR02595">
    <property type="entry name" value="PEP_CTERM"/>
    <property type="match status" value="1"/>
</dbReference>
<dbReference type="EMBL" id="VAUV01000020">
    <property type="protein sequence ID" value="TLD68737.1"/>
    <property type="molecule type" value="Genomic_DNA"/>
</dbReference>
<gene>
    <name evidence="3" type="ORF">FEM03_21390</name>
</gene>
<evidence type="ECO:0000256" key="1">
    <source>
        <dbReference type="ARBA" id="ARBA00022729"/>
    </source>
</evidence>
<evidence type="ECO:0000256" key="2">
    <source>
        <dbReference type="SAM" id="SignalP"/>
    </source>
</evidence>
<dbReference type="InterPro" id="IPR013425">
    <property type="entry name" value="Autotrns_rpt"/>
</dbReference>
<keyword evidence="4" id="KW-1185">Reference proteome</keyword>
<dbReference type="OrthoDB" id="199826at2"/>
<feature type="signal peptide" evidence="2">
    <location>
        <begin position="1"/>
        <end position="29"/>
    </location>
</feature>
<dbReference type="AlphaFoldDB" id="A0A5R8K8T4"/>
<keyword evidence="1 2" id="KW-0732">Signal</keyword>
<reference evidence="3 4" key="1">
    <citation type="submission" date="2019-05" db="EMBL/GenBank/DDBJ databases">
        <title>Verrucobacter flavum gen. nov., sp. nov. a new member of the family Verrucomicrobiaceae.</title>
        <authorList>
            <person name="Szuroczki S."/>
            <person name="Abbaszade G."/>
            <person name="Szabo A."/>
            <person name="Felfoldi T."/>
            <person name="Schumann P."/>
            <person name="Boka K."/>
            <person name="Keki Z."/>
            <person name="Toumi M."/>
            <person name="Toth E."/>
        </authorList>
    </citation>
    <scope>NUCLEOTIDE SEQUENCE [LARGE SCALE GENOMIC DNA]</scope>
    <source>
        <strain evidence="3 4">MG-N-17</strain>
    </source>
</reference>
<dbReference type="InterPro" id="IPR011050">
    <property type="entry name" value="Pectin_lyase_fold/virulence"/>
</dbReference>
<evidence type="ECO:0000313" key="4">
    <source>
        <dbReference type="Proteomes" id="UP000306196"/>
    </source>
</evidence>
<name>A0A5R8K8T4_9BACT</name>
<dbReference type="InterPro" id="IPR013424">
    <property type="entry name" value="Ice-binding_C"/>
</dbReference>
<dbReference type="Pfam" id="PF12951">
    <property type="entry name" value="PATR"/>
    <property type="match status" value="3"/>
</dbReference>
<comment type="caution">
    <text evidence="3">The sequence shown here is derived from an EMBL/GenBank/DDBJ whole genome shotgun (WGS) entry which is preliminary data.</text>
</comment>
<organism evidence="3 4">
    <name type="scientific">Phragmitibacter flavus</name>
    <dbReference type="NCBI Taxonomy" id="2576071"/>
    <lineage>
        <taxon>Bacteria</taxon>
        <taxon>Pseudomonadati</taxon>
        <taxon>Verrucomicrobiota</taxon>
        <taxon>Verrucomicrobiia</taxon>
        <taxon>Verrucomicrobiales</taxon>
        <taxon>Verrucomicrobiaceae</taxon>
        <taxon>Phragmitibacter</taxon>
    </lineage>
</organism>
<proteinExistence type="predicted"/>
<dbReference type="SUPFAM" id="SSF51126">
    <property type="entry name" value="Pectin lyase-like"/>
    <property type="match status" value="1"/>
</dbReference>
<accession>A0A5R8K8T4</accession>
<dbReference type="Proteomes" id="UP000306196">
    <property type="component" value="Unassembled WGS sequence"/>
</dbReference>
<dbReference type="RefSeq" id="WP_138088348.1">
    <property type="nucleotide sequence ID" value="NZ_VAUV01000020.1"/>
</dbReference>
<feature type="chain" id="PRO_5024428838" evidence="2">
    <location>
        <begin position="30"/>
        <end position="927"/>
    </location>
</feature>
<dbReference type="NCBIfam" id="TIGR02601">
    <property type="entry name" value="autotrns_rpt"/>
    <property type="match status" value="3"/>
</dbReference>
<evidence type="ECO:0000313" key="3">
    <source>
        <dbReference type="EMBL" id="TLD68737.1"/>
    </source>
</evidence>